<name>J9G637_9ZZZZ</name>
<keyword evidence="3" id="KW-0347">Helicase</keyword>
<keyword evidence="3" id="KW-0067">ATP-binding</keyword>
<evidence type="ECO:0000256" key="1">
    <source>
        <dbReference type="ARBA" id="ARBA00022747"/>
    </source>
</evidence>
<sequence>REKQGPKKGLIWHFQGSGKSWLMVFAAQKLRLQNELHAPTVVIVDDRIDLEDQITGDFTRAEIPNIESAKTKEELMAFFKQDQRKILITTIFKFGDVEGVLNERDNIILLVDEAHRTQEKDLGQKMRNALPNAFFFGLTGTPINKRDKNTFQAFGADEDMETGGYISKYTFQNSVEDGATLELNFQTVPVEMRLNEEQLQEEFDELTDQISEAEKGELVKRTSVEAFFTAEKRINDVARYIVNHFKTNVEPSGMKAQVVVFN</sequence>
<dbReference type="PANTHER" id="PTHR30195:SF15">
    <property type="entry name" value="TYPE I RESTRICTION ENZYME HINDI ENDONUCLEASE SUBUNIT"/>
    <property type="match status" value="1"/>
</dbReference>
<protein>
    <submittedName>
        <fullName evidence="3">Restriction enzymes type I helicase subunit</fullName>
    </submittedName>
</protein>
<dbReference type="Gene3D" id="3.40.50.300">
    <property type="entry name" value="P-loop containing nucleotide triphosphate hydrolases"/>
    <property type="match status" value="2"/>
</dbReference>
<dbReference type="InterPro" id="IPR014001">
    <property type="entry name" value="Helicase_ATP-bd"/>
</dbReference>
<comment type="caution">
    <text evidence="3">The sequence shown here is derived from an EMBL/GenBank/DDBJ whole genome shotgun (WGS) entry which is preliminary data.</text>
</comment>
<proteinExistence type="predicted"/>
<feature type="non-terminal residue" evidence="3">
    <location>
        <position position="1"/>
    </location>
</feature>
<dbReference type="Pfam" id="PF18766">
    <property type="entry name" value="SWI2_SNF2"/>
    <property type="match status" value="1"/>
</dbReference>
<dbReference type="PROSITE" id="PS51192">
    <property type="entry name" value="HELICASE_ATP_BIND_1"/>
    <property type="match status" value="1"/>
</dbReference>
<dbReference type="InterPro" id="IPR040980">
    <property type="entry name" value="SWI2_SNF2"/>
</dbReference>
<gene>
    <name evidence="3" type="ORF">EVA_14636</name>
</gene>
<dbReference type="GO" id="GO:0004386">
    <property type="term" value="F:helicase activity"/>
    <property type="evidence" value="ECO:0007669"/>
    <property type="project" value="UniProtKB-KW"/>
</dbReference>
<organism evidence="3">
    <name type="scientific">gut metagenome</name>
    <dbReference type="NCBI Taxonomy" id="749906"/>
    <lineage>
        <taxon>unclassified sequences</taxon>
        <taxon>metagenomes</taxon>
        <taxon>organismal metagenomes</taxon>
    </lineage>
</organism>
<feature type="domain" description="Helicase ATP-binding" evidence="2">
    <location>
        <begin position="1"/>
        <end position="160"/>
    </location>
</feature>
<evidence type="ECO:0000313" key="3">
    <source>
        <dbReference type="EMBL" id="EJW97257.1"/>
    </source>
</evidence>
<dbReference type="InterPro" id="IPR051268">
    <property type="entry name" value="Type-I_R_enzyme_R_subunit"/>
</dbReference>
<keyword evidence="3" id="KW-0378">Hydrolase</keyword>
<keyword evidence="3" id="KW-0547">Nucleotide-binding</keyword>
<dbReference type="InterPro" id="IPR027417">
    <property type="entry name" value="P-loop_NTPase"/>
</dbReference>
<dbReference type="EMBL" id="AMCI01004858">
    <property type="protein sequence ID" value="EJW97257.1"/>
    <property type="molecule type" value="Genomic_DNA"/>
</dbReference>
<dbReference type="SUPFAM" id="SSF52540">
    <property type="entry name" value="P-loop containing nucleoside triphosphate hydrolases"/>
    <property type="match status" value="1"/>
</dbReference>
<feature type="non-terminal residue" evidence="3">
    <location>
        <position position="262"/>
    </location>
</feature>
<reference evidence="3" key="1">
    <citation type="journal article" date="2012" name="PLoS ONE">
        <title>Gene sets for utilization of primary and secondary nutrition supplies in the distal gut of endangered iberian lynx.</title>
        <authorList>
            <person name="Alcaide M."/>
            <person name="Messina E."/>
            <person name="Richter M."/>
            <person name="Bargiela R."/>
            <person name="Peplies J."/>
            <person name="Huws S.A."/>
            <person name="Newbold C.J."/>
            <person name="Golyshin P.N."/>
            <person name="Simon M.A."/>
            <person name="Lopez G."/>
            <person name="Yakimov M.M."/>
            <person name="Ferrer M."/>
        </authorList>
    </citation>
    <scope>NUCLEOTIDE SEQUENCE</scope>
</reference>
<evidence type="ECO:0000259" key="2">
    <source>
        <dbReference type="PROSITE" id="PS51192"/>
    </source>
</evidence>
<keyword evidence="1" id="KW-0680">Restriction system</keyword>
<dbReference type="PANTHER" id="PTHR30195">
    <property type="entry name" value="TYPE I SITE-SPECIFIC DEOXYRIBONUCLEASE PROTEIN SUBUNIT M AND R"/>
    <property type="match status" value="1"/>
</dbReference>
<accession>J9G637</accession>
<dbReference type="AlphaFoldDB" id="J9G637"/>
<dbReference type="GO" id="GO:0009307">
    <property type="term" value="P:DNA restriction-modification system"/>
    <property type="evidence" value="ECO:0007669"/>
    <property type="project" value="UniProtKB-KW"/>
</dbReference>